<dbReference type="PANTHER" id="PTHR43461:SF1">
    <property type="entry name" value="TRANSMEMBRANE PROTEIN 256"/>
    <property type="match status" value="1"/>
</dbReference>
<organism evidence="7 8">
    <name type="scientific">Hyphococcus aureus</name>
    <dbReference type="NCBI Taxonomy" id="2666033"/>
    <lineage>
        <taxon>Bacteria</taxon>
        <taxon>Pseudomonadati</taxon>
        <taxon>Pseudomonadota</taxon>
        <taxon>Alphaproteobacteria</taxon>
        <taxon>Parvularculales</taxon>
        <taxon>Parvularculaceae</taxon>
        <taxon>Hyphococcus</taxon>
    </lineage>
</organism>
<evidence type="ECO:0000256" key="2">
    <source>
        <dbReference type="ARBA" id="ARBA00009694"/>
    </source>
</evidence>
<accession>A0ABW1KVJ3</accession>
<keyword evidence="4 6" id="KW-1133">Transmembrane helix</keyword>
<comment type="caution">
    <text evidence="7">The sequence shown here is derived from an EMBL/GenBank/DDBJ whole genome shotgun (WGS) entry which is preliminary data.</text>
</comment>
<evidence type="ECO:0000313" key="7">
    <source>
        <dbReference type="EMBL" id="MFC6035539.1"/>
    </source>
</evidence>
<sequence>MNPLALFAGLVGFFAVALGAFGAHGLDGRLSAEAHGWWETATFYALTHAVAALALSLNDLPPLRRAGWAFVLGTVIFGGSLYAMALGAPRWFGMITPLGGLSLLAGWALVIITGLRKR</sequence>
<feature type="transmembrane region" description="Helical" evidence="6">
    <location>
        <begin position="67"/>
        <end position="85"/>
    </location>
</feature>
<feature type="transmembrane region" description="Helical" evidence="6">
    <location>
        <begin position="35"/>
        <end position="55"/>
    </location>
</feature>
<reference evidence="7 8" key="1">
    <citation type="submission" date="2024-09" db="EMBL/GenBank/DDBJ databases">
        <authorList>
            <person name="Zhang Z.-H."/>
        </authorList>
    </citation>
    <scope>NUCLEOTIDE SEQUENCE [LARGE SCALE GENOMIC DNA]</scope>
    <source>
        <strain evidence="7 8">HHTR114</strain>
    </source>
</reference>
<dbReference type="PANTHER" id="PTHR43461">
    <property type="entry name" value="TRANSMEMBRANE PROTEIN 256"/>
    <property type="match status" value="1"/>
</dbReference>
<keyword evidence="5 6" id="KW-0472">Membrane</keyword>
<comment type="similarity">
    <text evidence="2">Belongs to the UPF0382 family.</text>
</comment>
<dbReference type="Proteomes" id="UP001596116">
    <property type="component" value="Unassembled WGS sequence"/>
</dbReference>
<dbReference type="Pfam" id="PF04241">
    <property type="entry name" value="DUF423"/>
    <property type="match status" value="1"/>
</dbReference>
<comment type="subcellular location">
    <subcellularLocation>
        <location evidence="1">Membrane</location>
        <topology evidence="1">Multi-pass membrane protein</topology>
    </subcellularLocation>
</comment>
<gene>
    <name evidence="7" type="ORF">ACFMB1_08300</name>
</gene>
<evidence type="ECO:0000313" key="8">
    <source>
        <dbReference type="Proteomes" id="UP001596116"/>
    </source>
</evidence>
<keyword evidence="3 6" id="KW-0812">Transmembrane</keyword>
<evidence type="ECO:0000256" key="4">
    <source>
        <dbReference type="ARBA" id="ARBA00022989"/>
    </source>
</evidence>
<protein>
    <submittedName>
        <fullName evidence="7">DUF423 domain-containing protein</fullName>
    </submittedName>
</protein>
<dbReference type="InterPro" id="IPR006696">
    <property type="entry name" value="DUF423"/>
</dbReference>
<name>A0ABW1KVJ3_9PROT</name>
<feature type="transmembrane region" description="Helical" evidence="6">
    <location>
        <begin position="91"/>
        <end position="115"/>
    </location>
</feature>
<dbReference type="RefSeq" id="WP_379879104.1">
    <property type="nucleotide sequence ID" value="NZ_JBHPON010000001.1"/>
</dbReference>
<evidence type="ECO:0000256" key="5">
    <source>
        <dbReference type="ARBA" id="ARBA00023136"/>
    </source>
</evidence>
<keyword evidence="8" id="KW-1185">Reference proteome</keyword>
<proteinExistence type="inferred from homology"/>
<evidence type="ECO:0000256" key="6">
    <source>
        <dbReference type="SAM" id="Phobius"/>
    </source>
</evidence>
<evidence type="ECO:0000256" key="3">
    <source>
        <dbReference type="ARBA" id="ARBA00022692"/>
    </source>
</evidence>
<evidence type="ECO:0000256" key="1">
    <source>
        <dbReference type="ARBA" id="ARBA00004141"/>
    </source>
</evidence>
<dbReference type="EMBL" id="JBHPON010000001">
    <property type="protein sequence ID" value="MFC6035539.1"/>
    <property type="molecule type" value="Genomic_DNA"/>
</dbReference>